<dbReference type="EMBL" id="FNCC01000001">
    <property type="protein sequence ID" value="SDF40053.1"/>
    <property type="molecule type" value="Genomic_DNA"/>
</dbReference>
<dbReference type="OrthoDB" id="3613699at2"/>
<proteinExistence type="predicted"/>
<keyword evidence="2" id="KW-1185">Reference proteome</keyword>
<organism evidence="1 2">
    <name type="scientific">Lentzea fradiae</name>
    <dbReference type="NCBI Taxonomy" id="200378"/>
    <lineage>
        <taxon>Bacteria</taxon>
        <taxon>Bacillati</taxon>
        <taxon>Actinomycetota</taxon>
        <taxon>Actinomycetes</taxon>
        <taxon>Pseudonocardiales</taxon>
        <taxon>Pseudonocardiaceae</taxon>
        <taxon>Lentzea</taxon>
    </lineage>
</organism>
<protein>
    <recommendedName>
        <fullName evidence="3">Condensation domain-containing protein</fullName>
    </recommendedName>
</protein>
<dbReference type="AlphaFoldDB" id="A0A1G7KS62"/>
<name>A0A1G7KS62_9PSEU</name>
<dbReference type="RefSeq" id="WP_090044907.1">
    <property type="nucleotide sequence ID" value="NZ_FNCC01000001.1"/>
</dbReference>
<sequence>MPVAFSGDQSASWSILLEARPREMPDPAAVAARMSRASAEFPNLGPAATVLRPSDVELTRAEFADEHYHEGDPLVRVALAGDTLLIAAHHGAVDGLGLLALLGIALGEPVHSSATGVASRSPDRPYLLSALGRVHEAVWTPPTRIQPSSRGDETGDHLVSRTVPAVKLDSARITAAALEATRKWNSAKGVRHHRVVAAIGASWRSGADPRPELASALLRLRLPDGSGEEDVRALLAASVPEAGFPSERNPLARWGMRLLADRLGSTFLVSNLGVVKAPVDALCFYPAASGRSGVAFGVMTAGEATTLTVRVRRRDFDAAAAAGLLDLVCEAALSGLEAQR</sequence>
<evidence type="ECO:0000313" key="1">
    <source>
        <dbReference type="EMBL" id="SDF40053.1"/>
    </source>
</evidence>
<gene>
    <name evidence="1" type="ORF">SAMN05216553_101449</name>
</gene>
<evidence type="ECO:0008006" key="3">
    <source>
        <dbReference type="Google" id="ProtNLM"/>
    </source>
</evidence>
<dbReference type="Proteomes" id="UP000199623">
    <property type="component" value="Unassembled WGS sequence"/>
</dbReference>
<accession>A0A1G7KS62</accession>
<dbReference type="STRING" id="200378.SAMN05216553_101449"/>
<evidence type="ECO:0000313" key="2">
    <source>
        <dbReference type="Proteomes" id="UP000199623"/>
    </source>
</evidence>
<reference evidence="2" key="1">
    <citation type="submission" date="2016-10" db="EMBL/GenBank/DDBJ databases">
        <authorList>
            <person name="Varghese N."/>
            <person name="Submissions S."/>
        </authorList>
    </citation>
    <scope>NUCLEOTIDE SEQUENCE [LARGE SCALE GENOMIC DNA]</scope>
    <source>
        <strain evidence="2">CGMCC 4.3506</strain>
    </source>
</reference>